<evidence type="ECO:0000313" key="2">
    <source>
        <dbReference type="EMBL" id="SEA47321.1"/>
    </source>
</evidence>
<feature type="signal peptide" evidence="1">
    <location>
        <begin position="1"/>
        <end position="25"/>
    </location>
</feature>
<accession>A0A1H4BGR3</accession>
<proteinExistence type="predicted"/>
<dbReference type="Proteomes" id="UP000198703">
    <property type="component" value="Unassembled WGS sequence"/>
</dbReference>
<evidence type="ECO:0000313" key="3">
    <source>
        <dbReference type="Proteomes" id="UP000198703"/>
    </source>
</evidence>
<evidence type="ECO:0000256" key="1">
    <source>
        <dbReference type="SAM" id="SignalP"/>
    </source>
</evidence>
<evidence type="ECO:0008006" key="4">
    <source>
        <dbReference type="Google" id="ProtNLM"/>
    </source>
</evidence>
<dbReference type="STRING" id="89524.SAMN05444370_105201"/>
<organism evidence="2 3">
    <name type="scientific">Rubrimonas cliftonensis</name>
    <dbReference type="NCBI Taxonomy" id="89524"/>
    <lineage>
        <taxon>Bacteria</taxon>
        <taxon>Pseudomonadati</taxon>
        <taxon>Pseudomonadota</taxon>
        <taxon>Alphaproteobacteria</taxon>
        <taxon>Rhodobacterales</taxon>
        <taxon>Paracoccaceae</taxon>
        <taxon>Rubrimonas</taxon>
    </lineage>
</organism>
<name>A0A1H4BGR3_9RHOB</name>
<keyword evidence="1" id="KW-0732">Signal</keyword>
<feature type="chain" id="PRO_5011593013" description="Tat pathway signal sequence domain protein" evidence="1">
    <location>
        <begin position="26"/>
        <end position="143"/>
    </location>
</feature>
<dbReference type="AlphaFoldDB" id="A0A1H4BGR3"/>
<sequence length="143" mass="14588">MIKGITCAAAAAIAAAALSGAPAAAQQAGSVGVELNKLEDFDGGCRSFFLFRNRSDRAYSAFELSLAILNGEGVIDRLLTIDAAPLPASRTTLKIFEISGLACADIGEIILHDMAACAAADGEAADCFAAIELVSRASAPLVK</sequence>
<keyword evidence="3" id="KW-1185">Reference proteome</keyword>
<gene>
    <name evidence="2" type="ORF">SAMN05444370_105201</name>
</gene>
<dbReference type="RefSeq" id="WP_245731016.1">
    <property type="nucleotide sequence ID" value="NZ_FNQM01000005.1"/>
</dbReference>
<protein>
    <recommendedName>
        <fullName evidence="4">Tat pathway signal sequence domain protein</fullName>
    </recommendedName>
</protein>
<dbReference type="EMBL" id="FNQM01000005">
    <property type="protein sequence ID" value="SEA47321.1"/>
    <property type="molecule type" value="Genomic_DNA"/>
</dbReference>
<reference evidence="2 3" key="1">
    <citation type="submission" date="2016-10" db="EMBL/GenBank/DDBJ databases">
        <authorList>
            <person name="de Groot N.N."/>
        </authorList>
    </citation>
    <scope>NUCLEOTIDE SEQUENCE [LARGE SCALE GENOMIC DNA]</scope>
    <source>
        <strain evidence="2 3">DSM 15345</strain>
    </source>
</reference>